<evidence type="ECO:0000313" key="1">
    <source>
        <dbReference type="EMBL" id="QKN22483.1"/>
    </source>
</evidence>
<dbReference type="EMBL" id="MT496834">
    <property type="protein sequence ID" value="QKN22483.1"/>
    <property type="molecule type" value="Genomic_DNA"/>
</dbReference>
<protein>
    <submittedName>
        <fullName evidence="1">Uncharacterized protein</fullName>
    </submittedName>
</protein>
<proteinExistence type="predicted"/>
<organism evidence="1">
    <name type="scientific">Drosophila-associated filamentous virus</name>
    <dbReference type="NCBI Taxonomy" id="2743186"/>
    <lineage>
        <taxon>Viruses</taxon>
    </lineage>
</organism>
<gene>
    <name evidence="1" type="primary">ORF29</name>
</gene>
<name>A0A6M9U087_9VIRU</name>
<sequence>MHLSKRIVTCRKKLLKKLNTEKAKKFLNENRKCVKFCGNFHILKSKAYIYRKSTRHPKVSMYLYTRTQKDKIEKLLQQMEIRKHVIKSKDNEAIEKSFFNFVNICYYLDNVDVITHLFRNDENLFLKQCIQATGGHERIIEIIMQTLLQNNSLKGIKFWTWKLLLETIVKYFAHQSLECHIMILNGFSKFCPVIQEKDPKMPIYKQIINYLICDQIIDFTVDEHNQCCQSDYKFANKMQLCKTFQLKGYNRACHLIFCNVTYTTPKTNLEFNVKNYFKNEWYNKIIFNEEIYTLPLIKKTTSLFHQSLYKLYNSDTNYLVNIKKMYCINYKLDNEESWQDLHTYMLNFQSFLNQLLNLSISANNLTSFE</sequence>
<reference evidence="1" key="1">
    <citation type="journal article" date="2021" name="Virus">
        <title>The discovery, distribution and diversity of DNA viruses associated with Drosophila melanogaster in Europe.</title>
        <authorList>
            <person name="Wallace M.A."/>
            <person name="Coffman K.A."/>
            <person name="Gilbert C."/>
            <person name="Ravindran S."/>
            <person name="Albery G.F."/>
            <person name="Abbott J."/>
            <person name="Argyridou E."/>
            <person name="Bellosta P."/>
            <person name="Betancourt A.J."/>
            <person name="Colinet H."/>
            <person name="Eric K."/>
            <person name="Glaser-Schmitt A."/>
            <person name="Grath S."/>
            <person name="Jelic M."/>
            <person name="Kankare M."/>
            <person name="Kozeretska I."/>
            <person name="Loeschcke V."/>
            <person name="Montchamp-Moreau C."/>
            <person name="Ometto L."/>
            <person name="Onder B.S."/>
            <person name="Orengo D.J."/>
            <person name="Parsch J."/>
            <person name="Pascual M."/>
            <person name="Patenkovic A."/>
            <person name="Puerma E."/>
            <person name="Ritchie M.G."/>
            <person name="Rota-Stabelli O."/>
            <person name="Schou M.F."/>
            <person name="Serga S.V."/>
            <person name="Stamenkovic-Radak M."/>
            <person name="Tanaskovic M."/>
            <person name="Veselinovic M.S."/>
            <person name="Vieira J."/>
            <person name="Vieira C.P."/>
            <person name="Kapun M."/>
            <person name="Flatt T."/>
            <person name="Gonzalez J."/>
            <person name="Staubach F."/>
            <person name="Obbard D.J."/>
        </authorList>
    </citation>
    <scope>NUCLEOTIDE SEQUENCE</scope>
    <source>
        <strain evidence="1">Filamentous_ES_Gim_15_30_pool</strain>
    </source>
</reference>
<accession>A0A6M9U087</accession>